<dbReference type="GO" id="GO:0006633">
    <property type="term" value="P:fatty acid biosynthetic process"/>
    <property type="evidence" value="ECO:0007669"/>
    <property type="project" value="InterPro"/>
</dbReference>
<dbReference type="GO" id="GO:0005829">
    <property type="term" value="C:cytosol"/>
    <property type="evidence" value="ECO:0007669"/>
    <property type="project" value="TreeGrafter"/>
</dbReference>
<dbReference type="InterPro" id="IPR008278">
    <property type="entry name" value="4-PPantetheinyl_Trfase_dom"/>
</dbReference>
<evidence type="ECO:0000313" key="8">
    <source>
        <dbReference type="EMBL" id="SHM36396.1"/>
    </source>
</evidence>
<comment type="similarity">
    <text evidence="2">Belongs to the P-Pant transferase superfamily. Gsp/Sfp/HetI/AcpT family.</text>
</comment>
<reference evidence="8 9" key="1">
    <citation type="submission" date="2016-11" db="EMBL/GenBank/DDBJ databases">
        <authorList>
            <person name="Jaros S."/>
            <person name="Januszkiewicz K."/>
            <person name="Wedrychowicz H."/>
        </authorList>
    </citation>
    <scope>NUCLEOTIDE SEQUENCE [LARGE SCALE GENOMIC DNA]</scope>
    <source>
        <strain evidence="8 9">DSM 15930</strain>
    </source>
</reference>
<accession>A0A1M7I6F5</accession>
<sequence length="229" mass="26567">MVEITFVKLTDDVPFNSELIKHTSFERRVRISKLRNEADKKRSLIAELLIRKAAYEKLMIPIDKVKISYNPYGKPYIANARKFKFNVSHSGSYVVIAVSEYGVGIDIEKIREIDMGIAQRFFTKNEYSFIESLASEVDKRNVFYMYWTLKESYIKAIGKGLNIPLNSFEFAIGNNISLNHQRSKGKYCFTSTTLNGYAVSLSSKSYDLKYKYIYTDEADIYNYYKSIVN</sequence>
<dbReference type="InterPro" id="IPR004568">
    <property type="entry name" value="Ppantetheine-prot_Trfase_dom"/>
</dbReference>
<keyword evidence="4" id="KW-0479">Metal-binding</keyword>
<dbReference type="AlphaFoldDB" id="A0A1M7I6F5"/>
<dbReference type="GO" id="GO:0019878">
    <property type="term" value="P:lysine biosynthetic process via aminoadipic acid"/>
    <property type="evidence" value="ECO:0007669"/>
    <property type="project" value="TreeGrafter"/>
</dbReference>
<keyword evidence="9" id="KW-1185">Reference proteome</keyword>
<dbReference type="SUPFAM" id="SSF56214">
    <property type="entry name" value="4'-phosphopantetheinyl transferase"/>
    <property type="match status" value="2"/>
</dbReference>
<proteinExistence type="inferred from homology"/>
<dbReference type="PANTHER" id="PTHR12215:SF10">
    <property type="entry name" value="L-AMINOADIPATE-SEMIALDEHYDE DEHYDROGENASE-PHOSPHOPANTETHEINYL TRANSFERASE"/>
    <property type="match status" value="1"/>
</dbReference>
<comment type="cofactor">
    <cofactor evidence="1">
        <name>Mg(2+)</name>
        <dbReference type="ChEBI" id="CHEBI:18420"/>
    </cofactor>
</comment>
<evidence type="ECO:0000256" key="5">
    <source>
        <dbReference type="ARBA" id="ARBA00022842"/>
    </source>
</evidence>
<dbReference type="GO" id="GO:0000287">
    <property type="term" value="F:magnesium ion binding"/>
    <property type="evidence" value="ECO:0007669"/>
    <property type="project" value="InterPro"/>
</dbReference>
<organism evidence="8 9">
    <name type="scientific">Anaerosporobacter mobilis DSM 15930</name>
    <dbReference type="NCBI Taxonomy" id="1120996"/>
    <lineage>
        <taxon>Bacteria</taxon>
        <taxon>Bacillati</taxon>
        <taxon>Bacillota</taxon>
        <taxon>Clostridia</taxon>
        <taxon>Lachnospirales</taxon>
        <taxon>Lachnospiraceae</taxon>
        <taxon>Anaerosporobacter</taxon>
    </lineage>
</organism>
<dbReference type="Pfam" id="PF01648">
    <property type="entry name" value="ACPS"/>
    <property type="match status" value="1"/>
</dbReference>
<feature type="domain" description="4'-phosphopantetheinyl transferase" evidence="6">
    <location>
        <begin position="102"/>
        <end position="200"/>
    </location>
</feature>
<dbReference type="STRING" id="1120996.SAMN02746066_01694"/>
<evidence type="ECO:0000256" key="2">
    <source>
        <dbReference type="ARBA" id="ARBA00010990"/>
    </source>
</evidence>
<keyword evidence="3 8" id="KW-0808">Transferase</keyword>
<dbReference type="InterPro" id="IPR055066">
    <property type="entry name" value="AASDHPPT_N"/>
</dbReference>
<evidence type="ECO:0000256" key="3">
    <source>
        <dbReference type="ARBA" id="ARBA00022679"/>
    </source>
</evidence>
<dbReference type="OrthoDB" id="9808281at2"/>
<name>A0A1M7I6F5_9FIRM</name>
<dbReference type="NCBIfam" id="TIGR00556">
    <property type="entry name" value="pantethn_trn"/>
    <property type="match status" value="1"/>
</dbReference>
<evidence type="ECO:0000256" key="4">
    <source>
        <dbReference type="ARBA" id="ARBA00022723"/>
    </source>
</evidence>
<dbReference type="InterPro" id="IPR037143">
    <property type="entry name" value="4-PPantetheinyl_Trfase_dom_sf"/>
</dbReference>
<feature type="domain" description="4'-phosphopantetheinyl transferase N-terminal" evidence="7">
    <location>
        <begin position="26"/>
        <end position="98"/>
    </location>
</feature>
<dbReference type="EMBL" id="FRCP01000009">
    <property type="protein sequence ID" value="SHM36396.1"/>
    <property type="molecule type" value="Genomic_DNA"/>
</dbReference>
<dbReference type="Proteomes" id="UP000184038">
    <property type="component" value="Unassembled WGS sequence"/>
</dbReference>
<evidence type="ECO:0000259" key="6">
    <source>
        <dbReference type="Pfam" id="PF01648"/>
    </source>
</evidence>
<dbReference type="PANTHER" id="PTHR12215">
    <property type="entry name" value="PHOSPHOPANTETHEINE TRANSFERASE"/>
    <property type="match status" value="1"/>
</dbReference>
<evidence type="ECO:0000313" key="9">
    <source>
        <dbReference type="Proteomes" id="UP000184038"/>
    </source>
</evidence>
<evidence type="ECO:0000259" key="7">
    <source>
        <dbReference type="Pfam" id="PF22624"/>
    </source>
</evidence>
<dbReference type="Gene3D" id="3.90.470.20">
    <property type="entry name" value="4'-phosphopantetheinyl transferase domain"/>
    <property type="match status" value="2"/>
</dbReference>
<evidence type="ECO:0000256" key="1">
    <source>
        <dbReference type="ARBA" id="ARBA00001946"/>
    </source>
</evidence>
<gene>
    <name evidence="8" type="ORF">SAMN02746066_01694</name>
</gene>
<dbReference type="RefSeq" id="WP_073285972.1">
    <property type="nucleotide sequence ID" value="NZ_FRCP01000009.1"/>
</dbReference>
<dbReference type="GO" id="GO:0008897">
    <property type="term" value="F:holo-[acyl-carrier-protein] synthase activity"/>
    <property type="evidence" value="ECO:0007669"/>
    <property type="project" value="InterPro"/>
</dbReference>
<keyword evidence="5" id="KW-0460">Magnesium</keyword>
<dbReference type="InterPro" id="IPR050559">
    <property type="entry name" value="P-Pant_transferase_sf"/>
</dbReference>
<protein>
    <submittedName>
        <fullName evidence="8">4'-phosphopantetheinyl transferase</fullName>
    </submittedName>
</protein>
<dbReference type="Pfam" id="PF22624">
    <property type="entry name" value="AASDHPPT_N"/>
    <property type="match status" value="1"/>
</dbReference>